<feature type="transmembrane region" description="Helical" evidence="7">
    <location>
        <begin position="108"/>
        <end position="129"/>
    </location>
</feature>
<sequence>MPSSNSSLGFITLGVLIGSIIEQYDFLVTGTVASLIWPHIFFGPGTTLAAAIFTSVSIYGLGLIIRPIGAYIWGHVGDRIGRRDAMVWAIVLMGLAMLGIGVTPGYSVIGGLGLILITIFRIMQGISFGGEFGSASTWIVEAAANTKRRAFWGSWVGQTLPIGIILGSGSVTLITFTMPLNAVYSYGWRILFIIGFIAAMLGLVIRLRLEDSPLFREIREKRQIVEYPASKVLKEKGTLVLHLSMINAGVGAAFWLSQVFGISYMTLNGIPSRLASLSNVFAALVAIIFMFLSGALADRIGRKWTILTGMLLMVVLAYPYVIAIGTGNYGTALTAQILFFSLTVGIAYAAQPAFYTEHFPTKYRASGTNLAYQISQVYGGGLAPILATYIVSALHGAKFAWPYLVVLIITYGIIAIVGVLTLKETKDVDLRGEQAKA</sequence>
<feature type="transmembrane region" description="Helical" evidence="7">
    <location>
        <begin position="239"/>
        <end position="257"/>
    </location>
</feature>
<feature type="transmembrane region" description="Helical" evidence="7">
    <location>
        <begin position="329"/>
        <end position="350"/>
    </location>
</feature>
<evidence type="ECO:0000256" key="5">
    <source>
        <dbReference type="ARBA" id="ARBA00022989"/>
    </source>
</evidence>
<keyword evidence="2" id="KW-0813">Transport</keyword>
<proteinExistence type="predicted"/>
<feature type="transmembrane region" description="Helical" evidence="7">
    <location>
        <begin position="85"/>
        <end position="102"/>
    </location>
</feature>
<dbReference type="InterPro" id="IPR020846">
    <property type="entry name" value="MFS_dom"/>
</dbReference>
<dbReference type="PANTHER" id="PTHR43045:SF1">
    <property type="entry name" value="SHIKIMATE TRANSPORTER"/>
    <property type="match status" value="1"/>
</dbReference>
<feature type="transmembrane region" description="Helical" evidence="7">
    <location>
        <begin position="400"/>
        <end position="422"/>
    </location>
</feature>
<name>A0A8F5BNU9_SACSH</name>
<evidence type="ECO:0000256" key="1">
    <source>
        <dbReference type="ARBA" id="ARBA00004651"/>
    </source>
</evidence>
<feature type="transmembrane region" description="Helical" evidence="7">
    <location>
        <begin position="47"/>
        <end position="73"/>
    </location>
</feature>
<dbReference type="Pfam" id="PF07690">
    <property type="entry name" value="MFS_1"/>
    <property type="match status" value="1"/>
</dbReference>
<evidence type="ECO:0000256" key="6">
    <source>
        <dbReference type="ARBA" id="ARBA00023136"/>
    </source>
</evidence>
<dbReference type="GO" id="GO:0022857">
    <property type="term" value="F:transmembrane transporter activity"/>
    <property type="evidence" value="ECO:0007669"/>
    <property type="project" value="InterPro"/>
</dbReference>
<dbReference type="GeneID" id="65563153"/>
<gene>
    <name evidence="9" type="ORF">J5U23_01591</name>
</gene>
<dbReference type="RefSeq" id="WP_218265788.1">
    <property type="nucleotide sequence ID" value="NZ_CP077717.1"/>
</dbReference>
<evidence type="ECO:0000256" key="2">
    <source>
        <dbReference type="ARBA" id="ARBA00022448"/>
    </source>
</evidence>
<dbReference type="PANTHER" id="PTHR43045">
    <property type="entry name" value="SHIKIMATE TRANSPORTER"/>
    <property type="match status" value="1"/>
</dbReference>
<dbReference type="AlphaFoldDB" id="A0A8F5BNU9"/>
<keyword evidence="5 7" id="KW-1133">Transmembrane helix</keyword>
<feature type="transmembrane region" description="Helical" evidence="7">
    <location>
        <begin position="150"/>
        <end position="174"/>
    </location>
</feature>
<dbReference type="PROSITE" id="PS50850">
    <property type="entry name" value="MFS"/>
    <property type="match status" value="1"/>
</dbReference>
<dbReference type="InterPro" id="IPR011701">
    <property type="entry name" value="MFS"/>
</dbReference>
<feature type="transmembrane region" description="Helical" evidence="7">
    <location>
        <begin position="186"/>
        <end position="209"/>
    </location>
</feature>
<keyword evidence="3" id="KW-1003">Cell membrane</keyword>
<dbReference type="GO" id="GO:0005886">
    <property type="term" value="C:plasma membrane"/>
    <property type="evidence" value="ECO:0007669"/>
    <property type="project" value="UniProtKB-SubCell"/>
</dbReference>
<evidence type="ECO:0000256" key="3">
    <source>
        <dbReference type="ARBA" id="ARBA00022475"/>
    </source>
</evidence>
<accession>A0A8F5BNU9</accession>
<feature type="transmembrane region" description="Helical" evidence="7">
    <location>
        <begin position="370"/>
        <end position="394"/>
    </location>
</feature>
<comment type="subcellular location">
    <subcellularLocation>
        <location evidence="1">Cell membrane</location>
        <topology evidence="1">Multi-pass membrane protein</topology>
    </subcellularLocation>
</comment>
<dbReference type="KEGG" id="sshi:J5U23_01591"/>
<organism evidence="9 10">
    <name type="scientific">Saccharolobus shibatae (strain ATCC 51178 / DSM 5389 / JCM 8931 / NBRC 15437 / B12)</name>
    <name type="common">Sulfolobus shibatae</name>
    <dbReference type="NCBI Taxonomy" id="523848"/>
    <lineage>
        <taxon>Archaea</taxon>
        <taxon>Thermoproteota</taxon>
        <taxon>Thermoprotei</taxon>
        <taxon>Sulfolobales</taxon>
        <taxon>Sulfolobaceae</taxon>
        <taxon>Saccharolobus</taxon>
    </lineage>
</organism>
<evidence type="ECO:0000313" key="10">
    <source>
        <dbReference type="Proteomes" id="UP000694018"/>
    </source>
</evidence>
<keyword evidence="4 7" id="KW-0812">Transmembrane</keyword>
<keyword evidence="6 7" id="KW-0472">Membrane</keyword>
<dbReference type="PROSITE" id="PS00216">
    <property type="entry name" value="SUGAR_TRANSPORT_1"/>
    <property type="match status" value="1"/>
</dbReference>
<feature type="transmembrane region" description="Helical" evidence="7">
    <location>
        <begin position="304"/>
        <end position="323"/>
    </location>
</feature>
<evidence type="ECO:0000313" key="9">
    <source>
        <dbReference type="EMBL" id="QXJ28722.1"/>
    </source>
</evidence>
<dbReference type="OrthoDB" id="117970at2157"/>
<dbReference type="Proteomes" id="UP000694018">
    <property type="component" value="Chromosome"/>
</dbReference>
<evidence type="ECO:0000256" key="7">
    <source>
        <dbReference type="SAM" id="Phobius"/>
    </source>
</evidence>
<feature type="transmembrane region" description="Helical" evidence="7">
    <location>
        <begin position="277"/>
        <end position="297"/>
    </location>
</feature>
<protein>
    <recommendedName>
        <fullName evidence="8">Major facilitator superfamily (MFS) profile domain-containing protein</fullName>
    </recommendedName>
</protein>
<dbReference type="EMBL" id="CP077717">
    <property type="protein sequence ID" value="QXJ28722.1"/>
    <property type="molecule type" value="Genomic_DNA"/>
</dbReference>
<feature type="domain" description="Major facilitator superfamily (MFS) profile" evidence="8">
    <location>
        <begin position="11"/>
        <end position="426"/>
    </location>
</feature>
<reference evidence="9" key="1">
    <citation type="journal article" date="2021" name="Environ. Microbiol.">
        <title>New insights into the diversity and evolution of the archaeal mobilome from three complete genomes of Saccharolobus shibatae.</title>
        <authorList>
            <person name="Medvedeva S."/>
            <person name="Brandt D."/>
            <person name="Cvirkaite-Krupovic V."/>
            <person name="Liu Y."/>
            <person name="Severinov K."/>
            <person name="Ishino S."/>
            <person name="Ishino Y."/>
            <person name="Prangishvili D."/>
            <person name="Kalinowski J."/>
            <person name="Krupovic M."/>
        </authorList>
    </citation>
    <scope>NUCLEOTIDE SEQUENCE</scope>
    <source>
        <strain evidence="9">B12</strain>
    </source>
</reference>
<evidence type="ECO:0000256" key="4">
    <source>
        <dbReference type="ARBA" id="ARBA00022692"/>
    </source>
</evidence>
<evidence type="ECO:0000259" key="8">
    <source>
        <dbReference type="PROSITE" id="PS50850"/>
    </source>
</evidence>
<dbReference type="InterPro" id="IPR005829">
    <property type="entry name" value="Sugar_transporter_CS"/>
</dbReference>